<gene>
    <name evidence="10" type="ORF">ASPCADRAFT_206373</name>
</gene>
<evidence type="ECO:0000256" key="9">
    <source>
        <dbReference type="SAM" id="SignalP"/>
    </source>
</evidence>
<dbReference type="OrthoDB" id="1470350at2759"/>
<keyword evidence="5" id="KW-0560">Oxidoreductase</keyword>
<comment type="similarity">
    <text evidence="2">Belongs to the cytochrome P450 family.</text>
</comment>
<evidence type="ECO:0008006" key="12">
    <source>
        <dbReference type="Google" id="ProtNLM"/>
    </source>
</evidence>
<dbReference type="PRINTS" id="PR00385">
    <property type="entry name" value="P450"/>
</dbReference>
<evidence type="ECO:0000256" key="2">
    <source>
        <dbReference type="ARBA" id="ARBA00010617"/>
    </source>
</evidence>
<dbReference type="PRINTS" id="PR00465">
    <property type="entry name" value="EP450IV"/>
</dbReference>
<dbReference type="Gene3D" id="1.10.630.10">
    <property type="entry name" value="Cytochrome P450"/>
    <property type="match status" value="2"/>
</dbReference>
<feature type="signal peptide" evidence="9">
    <location>
        <begin position="1"/>
        <end position="21"/>
    </location>
</feature>
<reference evidence="11" key="1">
    <citation type="journal article" date="2017" name="Genome Biol.">
        <title>Comparative genomics reveals high biological diversity and specific adaptations in the industrially and medically important fungal genus Aspergillus.</title>
        <authorList>
            <person name="de Vries R.P."/>
            <person name="Riley R."/>
            <person name="Wiebenga A."/>
            <person name="Aguilar-Osorio G."/>
            <person name="Amillis S."/>
            <person name="Uchima C.A."/>
            <person name="Anderluh G."/>
            <person name="Asadollahi M."/>
            <person name="Askin M."/>
            <person name="Barry K."/>
            <person name="Battaglia E."/>
            <person name="Bayram O."/>
            <person name="Benocci T."/>
            <person name="Braus-Stromeyer S.A."/>
            <person name="Caldana C."/>
            <person name="Canovas D."/>
            <person name="Cerqueira G.C."/>
            <person name="Chen F."/>
            <person name="Chen W."/>
            <person name="Choi C."/>
            <person name="Clum A."/>
            <person name="Dos Santos R.A."/>
            <person name="Damasio A.R."/>
            <person name="Diallinas G."/>
            <person name="Emri T."/>
            <person name="Fekete E."/>
            <person name="Flipphi M."/>
            <person name="Freyberg S."/>
            <person name="Gallo A."/>
            <person name="Gournas C."/>
            <person name="Habgood R."/>
            <person name="Hainaut M."/>
            <person name="Harispe M.L."/>
            <person name="Henrissat B."/>
            <person name="Hilden K.S."/>
            <person name="Hope R."/>
            <person name="Hossain A."/>
            <person name="Karabika E."/>
            <person name="Karaffa L."/>
            <person name="Karanyi Z."/>
            <person name="Krasevec N."/>
            <person name="Kuo A."/>
            <person name="Kusch H."/>
            <person name="LaButti K."/>
            <person name="Lagendijk E.L."/>
            <person name="Lapidus A."/>
            <person name="Levasseur A."/>
            <person name="Lindquist E."/>
            <person name="Lipzen A."/>
            <person name="Logrieco A.F."/>
            <person name="MacCabe A."/>
            <person name="Maekelae M.R."/>
            <person name="Malavazi I."/>
            <person name="Melin P."/>
            <person name="Meyer V."/>
            <person name="Mielnichuk N."/>
            <person name="Miskei M."/>
            <person name="Molnar A.P."/>
            <person name="Mule G."/>
            <person name="Ngan C.Y."/>
            <person name="Orejas M."/>
            <person name="Orosz E."/>
            <person name="Ouedraogo J.P."/>
            <person name="Overkamp K.M."/>
            <person name="Park H.-S."/>
            <person name="Perrone G."/>
            <person name="Piumi F."/>
            <person name="Punt P.J."/>
            <person name="Ram A.F."/>
            <person name="Ramon A."/>
            <person name="Rauscher S."/>
            <person name="Record E."/>
            <person name="Riano-Pachon D.M."/>
            <person name="Robert V."/>
            <person name="Roehrig J."/>
            <person name="Ruller R."/>
            <person name="Salamov A."/>
            <person name="Salih N.S."/>
            <person name="Samson R.A."/>
            <person name="Sandor E."/>
            <person name="Sanguinetti M."/>
            <person name="Schuetze T."/>
            <person name="Sepcic K."/>
            <person name="Shelest E."/>
            <person name="Sherlock G."/>
            <person name="Sophianopoulou V."/>
            <person name="Squina F.M."/>
            <person name="Sun H."/>
            <person name="Susca A."/>
            <person name="Todd R.B."/>
            <person name="Tsang A."/>
            <person name="Unkles S.E."/>
            <person name="van de Wiele N."/>
            <person name="van Rossen-Uffink D."/>
            <person name="Oliveira J.V."/>
            <person name="Vesth T.C."/>
            <person name="Visser J."/>
            <person name="Yu J.-H."/>
            <person name="Zhou M."/>
            <person name="Andersen M.R."/>
            <person name="Archer D.B."/>
            <person name="Baker S.E."/>
            <person name="Benoit I."/>
            <person name="Brakhage A.A."/>
            <person name="Braus G.H."/>
            <person name="Fischer R."/>
            <person name="Frisvad J.C."/>
            <person name="Goldman G.H."/>
            <person name="Houbraken J."/>
            <person name="Oakley B."/>
            <person name="Pocsi I."/>
            <person name="Scazzocchio C."/>
            <person name="Seiboth B."/>
            <person name="vanKuyk P.A."/>
            <person name="Wortman J."/>
            <person name="Dyer P.S."/>
            <person name="Grigoriev I.V."/>
        </authorList>
    </citation>
    <scope>NUCLEOTIDE SEQUENCE [LARGE SCALE GENOMIC DNA]</scope>
    <source>
        <strain evidence="11">ITEM 5010</strain>
    </source>
</reference>
<dbReference type="SUPFAM" id="SSF48264">
    <property type="entry name" value="Cytochrome P450"/>
    <property type="match status" value="1"/>
</dbReference>
<evidence type="ECO:0000256" key="8">
    <source>
        <dbReference type="PIRSR" id="PIRSR602403-1"/>
    </source>
</evidence>
<keyword evidence="11" id="KW-1185">Reference proteome</keyword>
<evidence type="ECO:0000313" key="11">
    <source>
        <dbReference type="Proteomes" id="UP000188318"/>
    </source>
</evidence>
<keyword evidence="4 8" id="KW-0479">Metal-binding</keyword>
<dbReference type="InterPro" id="IPR050364">
    <property type="entry name" value="Cytochrome_P450_fung"/>
</dbReference>
<dbReference type="AlphaFoldDB" id="A0A1R3RSV9"/>
<feature type="binding site" description="axial binding residue" evidence="8">
    <location>
        <position position="329"/>
    </location>
    <ligand>
        <name>heme</name>
        <dbReference type="ChEBI" id="CHEBI:30413"/>
    </ligand>
    <ligandPart>
        <name>Fe</name>
        <dbReference type="ChEBI" id="CHEBI:18248"/>
    </ligandPart>
</feature>
<feature type="chain" id="PRO_5012865064" description="Cytochrome P450" evidence="9">
    <location>
        <begin position="22"/>
        <end position="425"/>
    </location>
</feature>
<dbReference type="InterPro" id="IPR036396">
    <property type="entry name" value="Cyt_P450_sf"/>
</dbReference>
<dbReference type="GO" id="GO:0020037">
    <property type="term" value="F:heme binding"/>
    <property type="evidence" value="ECO:0007669"/>
    <property type="project" value="InterPro"/>
</dbReference>
<dbReference type="Pfam" id="PF00067">
    <property type="entry name" value="p450"/>
    <property type="match status" value="2"/>
</dbReference>
<dbReference type="OMA" id="LVTKGMH"/>
<sequence>MILLIILTLLTLRLLYEYIRDRHLPPGPPRLPLLGNLLQAPRTHPWRVFQAWSNTYGPIMSAQFGRQTLIIITSPTVAHDLLDRRGSIYANRPDFVMANSITKGFHMLIHQYDSWMKRHQRLDAPALSPRASNTYFPIQDLEAKQLESRVHTRHLEKGLARESWNWAKEFSQSRYAEGMSSLELAYNLGILVDAGFETTWAAMKVFVLAVRTDPRFVAVARKELDTVVGGDRLPGFEDAEKLVYVQAVVDETLRWRSIAPGGVPHATTKEDTYMGYRIPKGATVIPVFWAMGLDEERWENPLAFRPERWLDGKREGRFSNFFGYGRRICTGRHIARNSLFLLMARILWAFDIEAPLGKDGKPVPVDDMAFGSGLVSSPDPFEAVFVPRSLKAKEVVEREWLGTEKKLEVLMDGVRERQREIGVDI</sequence>
<feature type="non-terminal residue" evidence="10">
    <location>
        <position position="425"/>
    </location>
</feature>
<evidence type="ECO:0000256" key="4">
    <source>
        <dbReference type="ARBA" id="ARBA00022723"/>
    </source>
</evidence>
<dbReference type="EMBL" id="KV907497">
    <property type="protein sequence ID" value="OOF97552.1"/>
    <property type="molecule type" value="Genomic_DNA"/>
</dbReference>
<keyword evidence="3 8" id="KW-0349">Heme</keyword>
<dbReference type="STRING" id="602072.A0A1R3RSV9"/>
<dbReference type="VEuPathDB" id="FungiDB:ASPCADRAFT_206373"/>
<dbReference type="GO" id="GO:0004497">
    <property type="term" value="F:monooxygenase activity"/>
    <property type="evidence" value="ECO:0007669"/>
    <property type="project" value="UniProtKB-KW"/>
</dbReference>
<keyword evidence="6 8" id="KW-0408">Iron</keyword>
<dbReference type="InterPro" id="IPR002403">
    <property type="entry name" value="Cyt_P450_E_grp-IV"/>
</dbReference>
<dbReference type="Proteomes" id="UP000188318">
    <property type="component" value="Unassembled WGS sequence"/>
</dbReference>
<dbReference type="PANTHER" id="PTHR46300:SF1">
    <property type="entry name" value="P450, PUTATIVE (EUROFUNG)-RELATED"/>
    <property type="match status" value="1"/>
</dbReference>
<organism evidence="10 11">
    <name type="scientific">Aspergillus carbonarius (strain ITEM 5010)</name>
    <dbReference type="NCBI Taxonomy" id="602072"/>
    <lineage>
        <taxon>Eukaryota</taxon>
        <taxon>Fungi</taxon>
        <taxon>Dikarya</taxon>
        <taxon>Ascomycota</taxon>
        <taxon>Pezizomycotina</taxon>
        <taxon>Eurotiomycetes</taxon>
        <taxon>Eurotiomycetidae</taxon>
        <taxon>Eurotiales</taxon>
        <taxon>Aspergillaceae</taxon>
        <taxon>Aspergillus</taxon>
        <taxon>Aspergillus subgen. Circumdati</taxon>
    </lineage>
</organism>
<protein>
    <recommendedName>
        <fullName evidence="12">Cytochrome P450</fullName>
    </recommendedName>
</protein>
<evidence type="ECO:0000313" key="10">
    <source>
        <dbReference type="EMBL" id="OOF97552.1"/>
    </source>
</evidence>
<name>A0A1R3RSV9_ASPC5</name>
<evidence type="ECO:0000256" key="7">
    <source>
        <dbReference type="ARBA" id="ARBA00023033"/>
    </source>
</evidence>
<proteinExistence type="inferred from homology"/>
<dbReference type="GO" id="GO:0005506">
    <property type="term" value="F:iron ion binding"/>
    <property type="evidence" value="ECO:0007669"/>
    <property type="project" value="InterPro"/>
</dbReference>
<dbReference type="PANTHER" id="PTHR46300">
    <property type="entry name" value="P450, PUTATIVE (EUROFUNG)-RELATED-RELATED"/>
    <property type="match status" value="1"/>
</dbReference>
<keyword evidence="9" id="KW-0732">Signal</keyword>
<accession>A0A1R3RSV9</accession>
<dbReference type="GO" id="GO:0016705">
    <property type="term" value="F:oxidoreductase activity, acting on paired donors, with incorporation or reduction of molecular oxygen"/>
    <property type="evidence" value="ECO:0007669"/>
    <property type="project" value="InterPro"/>
</dbReference>
<keyword evidence="7" id="KW-0503">Monooxygenase</keyword>
<evidence type="ECO:0000256" key="6">
    <source>
        <dbReference type="ARBA" id="ARBA00023004"/>
    </source>
</evidence>
<evidence type="ECO:0000256" key="5">
    <source>
        <dbReference type="ARBA" id="ARBA00023002"/>
    </source>
</evidence>
<comment type="cofactor">
    <cofactor evidence="1 8">
        <name>heme</name>
        <dbReference type="ChEBI" id="CHEBI:30413"/>
    </cofactor>
</comment>
<evidence type="ECO:0000256" key="1">
    <source>
        <dbReference type="ARBA" id="ARBA00001971"/>
    </source>
</evidence>
<dbReference type="InterPro" id="IPR001128">
    <property type="entry name" value="Cyt_P450"/>
</dbReference>
<evidence type="ECO:0000256" key="3">
    <source>
        <dbReference type="ARBA" id="ARBA00022617"/>
    </source>
</evidence>